<name>A0A1M5HD95_9FLAO</name>
<evidence type="ECO:0000313" key="2">
    <source>
        <dbReference type="Proteomes" id="UP000184406"/>
    </source>
</evidence>
<evidence type="ECO:0000313" key="1">
    <source>
        <dbReference type="EMBL" id="SHG13881.1"/>
    </source>
</evidence>
<organism evidence="1 2">
    <name type="scientific">Arenibacter palladensis</name>
    <dbReference type="NCBI Taxonomy" id="237373"/>
    <lineage>
        <taxon>Bacteria</taxon>
        <taxon>Pseudomonadati</taxon>
        <taxon>Bacteroidota</taxon>
        <taxon>Flavobacteriia</taxon>
        <taxon>Flavobacteriales</taxon>
        <taxon>Flavobacteriaceae</taxon>
        <taxon>Arenibacter</taxon>
    </lineage>
</organism>
<reference evidence="2" key="1">
    <citation type="submission" date="2016-11" db="EMBL/GenBank/DDBJ databases">
        <authorList>
            <person name="Varghese N."/>
            <person name="Submissions S."/>
        </authorList>
    </citation>
    <scope>NUCLEOTIDE SEQUENCE [LARGE SCALE GENOMIC DNA]</scope>
    <source>
        <strain evidence="2">DSM 17539</strain>
    </source>
</reference>
<proteinExistence type="predicted"/>
<sequence length="52" mass="5942">MLGNIVYAKANKLFEYIRLRNAPPGLHKIVLAKRNDLLSSTFQLIIPYNSLL</sequence>
<dbReference type="AlphaFoldDB" id="A0A1M5HD95"/>
<dbReference type="EMBL" id="FQUX01000014">
    <property type="protein sequence ID" value="SHG13881.1"/>
    <property type="molecule type" value="Genomic_DNA"/>
</dbReference>
<keyword evidence="2" id="KW-1185">Reference proteome</keyword>
<protein>
    <submittedName>
        <fullName evidence="1">Uncharacterized protein</fullName>
    </submittedName>
</protein>
<accession>A0A1M5HD95</accession>
<dbReference type="Proteomes" id="UP000184406">
    <property type="component" value="Unassembled WGS sequence"/>
</dbReference>
<gene>
    <name evidence="1" type="ORF">SAMN03080594_1142</name>
</gene>